<feature type="compositionally biased region" description="Basic and acidic residues" evidence="1">
    <location>
        <begin position="339"/>
        <end position="356"/>
    </location>
</feature>
<feature type="region of interest" description="Disordered" evidence="1">
    <location>
        <begin position="20"/>
        <end position="52"/>
    </location>
</feature>
<dbReference type="EMBL" id="QCYY01002259">
    <property type="protein sequence ID" value="ROT71719.1"/>
    <property type="molecule type" value="Genomic_DNA"/>
</dbReference>
<feature type="region of interest" description="Disordered" evidence="1">
    <location>
        <begin position="266"/>
        <end position="286"/>
    </location>
</feature>
<dbReference type="InterPro" id="IPR008197">
    <property type="entry name" value="WAP_dom"/>
</dbReference>
<accession>A0A423T5D9</accession>
<feature type="region of interest" description="Disordered" evidence="1">
    <location>
        <begin position="301"/>
        <end position="365"/>
    </location>
</feature>
<comment type="caution">
    <text evidence="3">The sequence shown here is derived from an EMBL/GenBank/DDBJ whole genome shotgun (WGS) entry which is preliminary data.</text>
</comment>
<dbReference type="PROSITE" id="PS51390">
    <property type="entry name" value="WAP"/>
    <property type="match status" value="1"/>
</dbReference>
<dbReference type="SMART" id="SM00217">
    <property type="entry name" value="WAP"/>
    <property type="match status" value="1"/>
</dbReference>
<evidence type="ECO:0000259" key="2">
    <source>
        <dbReference type="PROSITE" id="PS51390"/>
    </source>
</evidence>
<dbReference type="Proteomes" id="UP000283509">
    <property type="component" value="Unassembled WGS sequence"/>
</dbReference>
<dbReference type="GO" id="GO:0030414">
    <property type="term" value="F:peptidase inhibitor activity"/>
    <property type="evidence" value="ECO:0007669"/>
    <property type="project" value="InterPro"/>
</dbReference>
<name>A0A423T5D9_PENVA</name>
<organism evidence="3 4">
    <name type="scientific">Penaeus vannamei</name>
    <name type="common">Whiteleg shrimp</name>
    <name type="synonym">Litopenaeus vannamei</name>
    <dbReference type="NCBI Taxonomy" id="6689"/>
    <lineage>
        <taxon>Eukaryota</taxon>
        <taxon>Metazoa</taxon>
        <taxon>Ecdysozoa</taxon>
        <taxon>Arthropoda</taxon>
        <taxon>Crustacea</taxon>
        <taxon>Multicrustacea</taxon>
        <taxon>Malacostraca</taxon>
        <taxon>Eumalacostraca</taxon>
        <taxon>Eucarida</taxon>
        <taxon>Decapoda</taxon>
        <taxon>Dendrobranchiata</taxon>
        <taxon>Penaeoidea</taxon>
        <taxon>Penaeidae</taxon>
        <taxon>Penaeus</taxon>
    </lineage>
</organism>
<feature type="domain" description="WAP" evidence="2">
    <location>
        <begin position="191"/>
        <end position="246"/>
    </location>
</feature>
<reference evidence="3 4" key="1">
    <citation type="submission" date="2018-04" db="EMBL/GenBank/DDBJ databases">
        <authorList>
            <person name="Zhang X."/>
            <person name="Yuan J."/>
            <person name="Li F."/>
            <person name="Xiang J."/>
        </authorList>
    </citation>
    <scope>NUCLEOTIDE SEQUENCE [LARGE SCALE GENOMIC DNA]</scope>
    <source>
        <tissue evidence="3">Muscle</tissue>
    </source>
</reference>
<dbReference type="Gene3D" id="4.10.75.10">
    <property type="entry name" value="Elafin-like"/>
    <property type="match status" value="1"/>
</dbReference>
<feature type="compositionally biased region" description="Low complexity" evidence="1">
    <location>
        <begin position="25"/>
        <end position="43"/>
    </location>
</feature>
<dbReference type="AlphaFoldDB" id="A0A423T5D9"/>
<evidence type="ECO:0000313" key="4">
    <source>
        <dbReference type="Proteomes" id="UP000283509"/>
    </source>
</evidence>
<dbReference type="CDD" id="cd00199">
    <property type="entry name" value="WAP"/>
    <property type="match status" value="1"/>
</dbReference>
<dbReference type="SUPFAM" id="SSF57256">
    <property type="entry name" value="Elafin-like"/>
    <property type="match status" value="1"/>
</dbReference>
<evidence type="ECO:0000313" key="3">
    <source>
        <dbReference type="EMBL" id="ROT71719.1"/>
    </source>
</evidence>
<sequence>MNSDCGAAFESAVQLLVFPGSSEGSSAPEDATPSASPAADAPAGPQGRQGEPLVLSVSSKGVCRSRWQEHLELIADSWRSSFGALCPDIVGALTHASALFRCRFFPDLLGIFDPCQRCSPRDPVEASRCCQSGNRQCCSFVQPGGFGPAPFPPPFGGFPGQAGGFPGQQGGFIGQPGGFPGGPVVGPPGFAGGKPGACPFVNNAQSGFNRFAQTTSCVTECQSDSQCGGIQKCCAVGCSSICRNPAGGKWPGLGAHVLRMRVMQIRPSSLDRPTPKTNPASARAPSAPWVSLAPCAGATRSLAADEPEATAAEGSDAGRMRRQARKERRERQKRSPQAPDRDDRRERRLNRAERVRGRVTRQAGEPDQRFLLPNLSNLPNPFCRDECFNDFDCLGNLKCCIKDNADPAQIPLSSNLSSLQFPFIYSGISNSSKIS</sequence>
<keyword evidence="4" id="KW-1185">Reference proteome</keyword>
<protein>
    <recommendedName>
        <fullName evidence="2">WAP domain-containing protein</fullName>
    </recommendedName>
</protein>
<feature type="compositionally biased region" description="Basic residues" evidence="1">
    <location>
        <begin position="320"/>
        <end position="334"/>
    </location>
</feature>
<dbReference type="GO" id="GO:0005576">
    <property type="term" value="C:extracellular region"/>
    <property type="evidence" value="ECO:0007669"/>
    <property type="project" value="InterPro"/>
</dbReference>
<dbReference type="Pfam" id="PF00095">
    <property type="entry name" value="WAP"/>
    <property type="match status" value="1"/>
</dbReference>
<gene>
    <name evidence="3" type="ORF">C7M84_009962</name>
</gene>
<dbReference type="InterPro" id="IPR036645">
    <property type="entry name" value="Elafin-like_sf"/>
</dbReference>
<proteinExistence type="predicted"/>
<evidence type="ECO:0000256" key="1">
    <source>
        <dbReference type="SAM" id="MobiDB-lite"/>
    </source>
</evidence>
<reference evidence="3 4" key="2">
    <citation type="submission" date="2019-01" db="EMBL/GenBank/DDBJ databases">
        <title>The decoding of complex shrimp genome reveals the adaptation for benthos swimmer, frequently molting mechanism and breeding impact on genome.</title>
        <authorList>
            <person name="Sun Y."/>
            <person name="Gao Y."/>
            <person name="Yu Y."/>
        </authorList>
    </citation>
    <scope>NUCLEOTIDE SEQUENCE [LARGE SCALE GENOMIC DNA]</scope>
    <source>
        <tissue evidence="3">Muscle</tissue>
    </source>
</reference>